<protein>
    <submittedName>
        <fullName evidence="2">DUF3575 domain-containing protein</fullName>
    </submittedName>
</protein>
<dbReference type="Proteomes" id="UP000610931">
    <property type="component" value="Unassembled WGS sequence"/>
</dbReference>
<dbReference type="RefSeq" id="WP_199115902.1">
    <property type="nucleotide sequence ID" value="NZ_JAELVQ010000020.1"/>
</dbReference>
<organism evidence="2 3">
    <name type="scientific">Snuella sedimenti</name>
    <dbReference type="NCBI Taxonomy" id="2798802"/>
    <lineage>
        <taxon>Bacteria</taxon>
        <taxon>Pseudomonadati</taxon>
        <taxon>Bacteroidota</taxon>
        <taxon>Flavobacteriia</taxon>
        <taxon>Flavobacteriales</taxon>
        <taxon>Flavobacteriaceae</taxon>
        <taxon>Snuella</taxon>
    </lineage>
</organism>
<evidence type="ECO:0000313" key="2">
    <source>
        <dbReference type="EMBL" id="MBJ6369109.1"/>
    </source>
</evidence>
<reference evidence="2" key="1">
    <citation type="submission" date="2020-12" db="EMBL/GenBank/DDBJ databases">
        <title>Snuella sp. nov., isolated from sediment in Incheon.</title>
        <authorList>
            <person name="Kim W."/>
        </authorList>
    </citation>
    <scope>NUCLEOTIDE SEQUENCE</scope>
    <source>
        <strain evidence="2">CAU 1569</strain>
    </source>
</reference>
<feature type="chain" id="PRO_5035265931" evidence="1">
    <location>
        <begin position="20"/>
        <end position="182"/>
    </location>
</feature>
<evidence type="ECO:0000313" key="3">
    <source>
        <dbReference type="Proteomes" id="UP000610931"/>
    </source>
</evidence>
<keyword evidence="3" id="KW-1185">Reference proteome</keyword>
<keyword evidence="1" id="KW-0732">Signal</keyword>
<accession>A0A8J7JDK2</accession>
<feature type="signal peptide" evidence="1">
    <location>
        <begin position="1"/>
        <end position="19"/>
    </location>
</feature>
<gene>
    <name evidence="2" type="ORF">JF259_13520</name>
</gene>
<name>A0A8J7JDK2_9FLAO</name>
<proteinExistence type="predicted"/>
<evidence type="ECO:0000256" key="1">
    <source>
        <dbReference type="SAM" id="SignalP"/>
    </source>
</evidence>
<comment type="caution">
    <text evidence="2">The sequence shown here is derived from an EMBL/GenBank/DDBJ whole genome shotgun (WGS) entry which is preliminary data.</text>
</comment>
<sequence>MKKITFFLLTFLVFAQSFSQDNVNSTNTDSQNFNELKLNGLFLIAGAIEVSYEKTLNEESGVGVSIFLPFDDEVKDDINYYLSPYYRFYFGTKYASGFFLEGFGMLNSVNEYYFSSNNNDIITEKNSITDFALGIGLGGKWVTNSGFIGELNLGFGRNLFGDYNDESLEFVGKAGITLGYRF</sequence>
<dbReference type="AlphaFoldDB" id="A0A8J7JDK2"/>
<dbReference type="EMBL" id="JAELVQ010000020">
    <property type="protein sequence ID" value="MBJ6369109.1"/>
    <property type="molecule type" value="Genomic_DNA"/>
</dbReference>